<evidence type="ECO:0000313" key="2">
    <source>
        <dbReference type="Proteomes" id="UP000050421"/>
    </source>
</evidence>
<protein>
    <submittedName>
        <fullName evidence="1">Toxin-antitoxin system Txe/YoeB family toxin component</fullName>
    </submittedName>
</protein>
<gene>
    <name evidence="1" type="ORF">HLUCCX10_01655</name>
</gene>
<organism evidence="1 2">
    <name type="scientific">Algoriphagus marincola HL-49</name>
    <dbReference type="NCBI Taxonomy" id="1305737"/>
    <lineage>
        <taxon>Bacteria</taxon>
        <taxon>Pseudomonadati</taxon>
        <taxon>Bacteroidota</taxon>
        <taxon>Cytophagia</taxon>
        <taxon>Cytophagales</taxon>
        <taxon>Cyclobacteriaceae</taxon>
        <taxon>Algoriphagus</taxon>
    </lineage>
</organism>
<sequence>MRVVWTGTAWEVYLYWRTIDKKNFKRIITSEFEKGPVFLR</sequence>
<reference evidence="1 2" key="1">
    <citation type="submission" date="2015-09" db="EMBL/GenBank/DDBJ databases">
        <title>Identification and resolution of microdiversity through metagenomic sequencing of parallel consortia.</title>
        <authorList>
            <person name="Nelson W.C."/>
            <person name="Romine M.F."/>
            <person name="Lindemann S.R."/>
        </authorList>
    </citation>
    <scope>NUCLEOTIDE SEQUENCE [LARGE SCALE GENOMIC DNA]</scope>
    <source>
        <strain evidence="1">HL-49</strain>
    </source>
</reference>
<comment type="caution">
    <text evidence="1">The sequence shown here is derived from an EMBL/GenBank/DDBJ whole genome shotgun (WGS) entry which is preliminary data.</text>
</comment>
<accession>A0A0N8KHH0</accession>
<name>A0A0N8KHH0_9BACT</name>
<evidence type="ECO:0000313" key="1">
    <source>
        <dbReference type="EMBL" id="KPQ19714.1"/>
    </source>
</evidence>
<dbReference type="AlphaFoldDB" id="A0A0N8KHH0"/>
<dbReference type="Proteomes" id="UP000050421">
    <property type="component" value="Unassembled WGS sequence"/>
</dbReference>
<proteinExistence type="predicted"/>
<dbReference type="EMBL" id="LJXT01000006">
    <property type="protein sequence ID" value="KPQ19714.1"/>
    <property type="molecule type" value="Genomic_DNA"/>
</dbReference>